<gene>
    <name evidence="7" type="ORF">SAMN05661109_01907</name>
</gene>
<feature type="domain" description="Fe/B12 periplasmic-binding" evidence="6">
    <location>
        <begin position="59"/>
        <end position="334"/>
    </location>
</feature>
<dbReference type="GO" id="GO:0030288">
    <property type="term" value="C:outer membrane-bounded periplasmic space"/>
    <property type="evidence" value="ECO:0007669"/>
    <property type="project" value="TreeGrafter"/>
</dbReference>
<dbReference type="InterPro" id="IPR019546">
    <property type="entry name" value="TAT_signal_bac_arc"/>
</dbReference>
<dbReference type="CDD" id="cd01146">
    <property type="entry name" value="FhuD"/>
    <property type="match status" value="1"/>
</dbReference>
<dbReference type="InterPro" id="IPR002491">
    <property type="entry name" value="ABC_transptr_periplasmic_BD"/>
</dbReference>
<evidence type="ECO:0000313" key="8">
    <source>
        <dbReference type="Proteomes" id="UP000198929"/>
    </source>
</evidence>
<name>A0A1H9UQ08_9CORY</name>
<evidence type="ECO:0000256" key="3">
    <source>
        <dbReference type="ARBA" id="ARBA00022448"/>
    </source>
</evidence>
<keyword evidence="8" id="KW-1185">Reference proteome</keyword>
<dbReference type="Gene3D" id="3.40.50.1980">
    <property type="entry name" value="Nitrogenase molybdenum iron protein domain"/>
    <property type="match status" value="2"/>
</dbReference>
<evidence type="ECO:0000256" key="4">
    <source>
        <dbReference type="ARBA" id="ARBA00022729"/>
    </source>
</evidence>
<dbReference type="AlphaFoldDB" id="A0A1H9UQ08"/>
<dbReference type="NCBIfam" id="TIGR01409">
    <property type="entry name" value="TAT_signal_seq"/>
    <property type="match status" value="1"/>
</dbReference>
<comment type="subcellular location">
    <subcellularLocation>
        <location evidence="1">Cell envelope</location>
    </subcellularLocation>
</comment>
<dbReference type="InterPro" id="IPR006311">
    <property type="entry name" value="TAT_signal"/>
</dbReference>
<dbReference type="SUPFAM" id="SSF53807">
    <property type="entry name" value="Helical backbone' metal receptor"/>
    <property type="match status" value="1"/>
</dbReference>
<dbReference type="PROSITE" id="PS51318">
    <property type="entry name" value="TAT"/>
    <property type="match status" value="1"/>
</dbReference>
<reference evidence="8" key="1">
    <citation type="submission" date="2016-10" db="EMBL/GenBank/DDBJ databases">
        <authorList>
            <person name="Varghese N."/>
            <person name="Submissions S."/>
        </authorList>
    </citation>
    <scope>NUCLEOTIDE SEQUENCE [LARGE SCALE GENOMIC DNA]</scope>
    <source>
        <strain evidence="8">DSM 20524</strain>
    </source>
</reference>
<dbReference type="STRING" id="1121357.SAMN05661109_01907"/>
<dbReference type="InterPro" id="IPR051313">
    <property type="entry name" value="Bact_iron-sidero_bind"/>
</dbReference>
<dbReference type="PANTHER" id="PTHR30532:SF25">
    <property type="entry name" value="IRON(III) DICITRATE-BINDING PERIPLASMIC PROTEIN"/>
    <property type="match status" value="1"/>
</dbReference>
<comment type="similarity">
    <text evidence="2">Belongs to the bacterial solute-binding protein 8 family.</text>
</comment>
<feature type="signal peptide" evidence="5">
    <location>
        <begin position="1"/>
        <end position="22"/>
    </location>
</feature>
<sequence>MNKERFTRRSFLKLLAVSTAVAGLASCSDTGTSVTATGATRTMVDVEGTTVEVPDKPQRIVTLSEPTLDAVLALGHTPVGTVAGRGQQTVPSYLMDRAADIPLLGSVSQLNFEAIGAVQPDLILVDGTSVNNNPPIVEALREIAPTVYTGYAGGDWRKNLGFVSQALNEEGEGEKVVEKYEKRAEEMKKQLTAYHNDTFAIVRWQGNAPSLILKELPAGRALEDIGLKRPPSQDRLGRGHSWPVSAENIAEIDADYMFFGTLGGSSVTNPEAGGDADRAAAEDALRVAIQVPGFTDLTAYQKNHIIPVDGAAWTSTGGPLLMNRILDDVETNLL</sequence>
<keyword evidence="4 5" id="KW-0732">Signal</keyword>
<evidence type="ECO:0000313" key="7">
    <source>
        <dbReference type="EMBL" id="SES11224.1"/>
    </source>
</evidence>
<dbReference type="EMBL" id="FOGQ01000008">
    <property type="protein sequence ID" value="SES11224.1"/>
    <property type="molecule type" value="Genomic_DNA"/>
</dbReference>
<dbReference type="GO" id="GO:1901678">
    <property type="term" value="P:iron coordination entity transport"/>
    <property type="evidence" value="ECO:0007669"/>
    <property type="project" value="UniProtKB-ARBA"/>
</dbReference>
<proteinExistence type="inferred from homology"/>
<dbReference type="RefSeq" id="WP_092259558.1">
    <property type="nucleotide sequence ID" value="NZ_CP047199.1"/>
</dbReference>
<feature type="chain" id="PRO_5039185794" evidence="5">
    <location>
        <begin position="23"/>
        <end position="334"/>
    </location>
</feature>
<evidence type="ECO:0000256" key="5">
    <source>
        <dbReference type="SAM" id="SignalP"/>
    </source>
</evidence>
<organism evidence="7 8">
    <name type="scientific">Corynebacterium cystitidis DSM 20524</name>
    <dbReference type="NCBI Taxonomy" id="1121357"/>
    <lineage>
        <taxon>Bacteria</taxon>
        <taxon>Bacillati</taxon>
        <taxon>Actinomycetota</taxon>
        <taxon>Actinomycetes</taxon>
        <taxon>Mycobacteriales</taxon>
        <taxon>Corynebacteriaceae</taxon>
        <taxon>Corynebacterium</taxon>
    </lineage>
</organism>
<dbReference type="PROSITE" id="PS51257">
    <property type="entry name" value="PROKAR_LIPOPROTEIN"/>
    <property type="match status" value="1"/>
</dbReference>
<evidence type="ECO:0000259" key="6">
    <source>
        <dbReference type="PROSITE" id="PS50983"/>
    </source>
</evidence>
<dbReference type="Proteomes" id="UP000198929">
    <property type="component" value="Unassembled WGS sequence"/>
</dbReference>
<evidence type="ECO:0000256" key="2">
    <source>
        <dbReference type="ARBA" id="ARBA00008814"/>
    </source>
</evidence>
<dbReference type="PROSITE" id="PS50983">
    <property type="entry name" value="FE_B12_PBP"/>
    <property type="match status" value="1"/>
</dbReference>
<dbReference type="PANTHER" id="PTHR30532">
    <property type="entry name" value="IRON III DICITRATE-BINDING PERIPLASMIC PROTEIN"/>
    <property type="match status" value="1"/>
</dbReference>
<dbReference type="Pfam" id="PF01497">
    <property type="entry name" value="Peripla_BP_2"/>
    <property type="match status" value="1"/>
</dbReference>
<protein>
    <submittedName>
        <fullName evidence="7">Iron complex transport system substrate-binding protein</fullName>
    </submittedName>
</protein>
<accession>A0A1H9UQ08</accession>
<evidence type="ECO:0000256" key="1">
    <source>
        <dbReference type="ARBA" id="ARBA00004196"/>
    </source>
</evidence>
<keyword evidence="3" id="KW-0813">Transport</keyword>